<dbReference type="PROSITE" id="PS00352">
    <property type="entry name" value="CSD_1"/>
    <property type="match status" value="1"/>
</dbReference>
<dbReference type="AlphaFoldDB" id="A0A3K0PKL9"/>
<dbReference type="Gene3D" id="2.40.50.140">
    <property type="entry name" value="Nucleic acid-binding proteins"/>
    <property type="match status" value="1"/>
</dbReference>
<organism evidence="2">
    <name type="scientific">Salmonella enterica</name>
    <name type="common">Salmonella choleraesuis</name>
    <dbReference type="NCBI Taxonomy" id="28901"/>
    <lineage>
        <taxon>Bacteria</taxon>
        <taxon>Pseudomonadati</taxon>
        <taxon>Pseudomonadota</taxon>
        <taxon>Gammaproteobacteria</taxon>
        <taxon>Enterobacterales</taxon>
        <taxon>Enterobacteriaceae</taxon>
        <taxon>Salmonella</taxon>
    </lineage>
</organism>
<evidence type="ECO:0000259" key="1">
    <source>
        <dbReference type="PROSITE" id="PS51857"/>
    </source>
</evidence>
<accession>A0A3K0PKL9</accession>
<dbReference type="NCBIfam" id="NF012007">
    <property type="entry name" value="PRK15463.1"/>
    <property type="match status" value="1"/>
</dbReference>
<protein>
    <submittedName>
        <fullName evidence="2">Cold shock-like protein CspF</fullName>
    </submittedName>
</protein>
<dbReference type="Pfam" id="PF00313">
    <property type="entry name" value="CSD"/>
    <property type="match status" value="1"/>
</dbReference>
<reference evidence="2" key="1">
    <citation type="submission" date="2018-11" db="EMBL/GenBank/DDBJ databases">
        <authorList>
            <consortium name="PulseNet: The National Subtyping Network for Foodborne Disease Surveillance"/>
            <person name="Tarr C.L."/>
            <person name="Trees E."/>
            <person name="Katz L.S."/>
            <person name="Carleton-Romer H.A."/>
            <person name="Stroika S."/>
            <person name="Kucerova Z."/>
            <person name="Roache K.F."/>
            <person name="Sabol A.L."/>
            <person name="Besser J."/>
            <person name="Gerner-Smidt P."/>
        </authorList>
    </citation>
    <scope>NUCLEOTIDE SEQUENCE [LARGE SCALE GENOMIC DNA]</scope>
    <source>
        <strain evidence="2">PNUSAS058450</strain>
    </source>
</reference>
<dbReference type="InterPro" id="IPR012156">
    <property type="entry name" value="Cold_shock_CspA"/>
</dbReference>
<dbReference type="PROSITE" id="PS51857">
    <property type="entry name" value="CSD_2"/>
    <property type="match status" value="1"/>
</dbReference>
<dbReference type="InterPro" id="IPR012340">
    <property type="entry name" value="NA-bd_OB-fold"/>
</dbReference>
<dbReference type="InterPro" id="IPR019844">
    <property type="entry name" value="CSD_CS"/>
</dbReference>
<evidence type="ECO:0000313" key="2">
    <source>
        <dbReference type="EMBL" id="MGD31896.1"/>
    </source>
</evidence>
<feature type="non-terminal residue" evidence="2">
    <location>
        <position position="1"/>
    </location>
</feature>
<dbReference type="Proteomes" id="UP000885336">
    <property type="component" value="Unassembled WGS sequence"/>
</dbReference>
<dbReference type="GO" id="GO:0003676">
    <property type="term" value="F:nucleic acid binding"/>
    <property type="evidence" value="ECO:0007669"/>
    <property type="project" value="InterPro"/>
</dbReference>
<proteinExistence type="predicted"/>
<comment type="caution">
    <text evidence="2">The sequence shown here is derived from an EMBL/GenBank/DDBJ whole genome shotgun (WGS) entry which is preliminary data.</text>
</comment>
<name>A0A3K0PKL9_SALER</name>
<dbReference type="PIRSF" id="PIRSF002599">
    <property type="entry name" value="Cold_shock_A"/>
    <property type="match status" value="1"/>
</dbReference>
<dbReference type="EMBL" id="RNKS01000114">
    <property type="protein sequence ID" value="MGD31896.1"/>
    <property type="molecule type" value="Genomic_DNA"/>
</dbReference>
<dbReference type="InterPro" id="IPR002059">
    <property type="entry name" value="CSP_DNA-bd"/>
</dbReference>
<gene>
    <name evidence="2" type="primary">cspF</name>
    <name evidence="2" type="ORF">EE393_23900</name>
</gene>
<dbReference type="SUPFAM" id="SSF50249">
    <property type="entry name" value="Nucleic acid-binding proteins"/>
    <property type="match status" value="1"/>
</dbReference>
<sequence length="55" mass="5861">SGKGLITPSDGRKDVQVHISACNQHEAEALIPGIRVEFCRINGLRGPTAANVYLS</sequence>
<feature type="domain" description="CSD" evidence="1">
    <location>
        <begin position="1"/>
        <end position="54"/>
    </location>
</feature>